<evidence type="ECO:0000313" key="3">
    <source>
        <dbReference type="Proteomes" id="UP001341136"/>
    </source>
</evidence>
<keyword evidence="3" id="KW-1185">Reference proteome</keyword>
<evidence type="ECO:0008006" key="4">
    <source>
        <dbReference type="Google" id="ProtNLM"/>
    </source>
</evidence>
<accession>A0ABZ2CQV1</accession>
<dbReference type="EMBL" id="CP144921">
    <property type="protein sequence ID" value="WWA29383.1"/>
    <property type="molecule type" value="Genomic_DNA"/>
</dbReference>
<proteinExistence type="predicted"/>
<dbReference type="RefSeq" id="WP_011246360.1">
    <property type="nucleotide sequence ID" value="NZ_CP144921.1"/>
</dbReference>
<reference evidence="2 3" key="1">
    <citation type="submission" date="2024-01" db="EMBL/GenBank/DDBJ databases">
        <title>Culturomics analysis of mouse respiratory tract.</title>
        <authorList>
            <person name="Phillips A.M."/>
            <person name="Collette N.M."/>
            <person name="Mageeney C.M."/>
            <person name="Sinha A."/>
            <person name="Hern K.E."/>
            <person name="Arkin A.P."/>
            <person name="Williams K.P."/>
            <person name="Branda S."/>
        </authorList>
    </citation>
    <scope>NUCLEOTIDE SEQUENCE [LARGE SCALE GENOMIC DNA]</scope>
    <source>
        <strain evidence="2 3">CP20</strain>
    </source>
</reference>
<feature type="region of interest" description="Disordered" evidence="1">
    <location>
        <begin position="25"/>
        <end position="53"/>
    </location>
</feature>
<protein>
    <recommendedName>
        <fullName evidence="4">Transcriptional regulator</fullName>
    </recommendedName>
</protein>
<feature type="compositionally biased region" description="Basic and acidic residues" evidence="1">
    <location>
        <begin position="38"/>
        <end position="53"/>
    </location>
</feature>
<dbReference type="Proteomes" id="UP001341136">
    <property type="component" value="Chromosome"/>
</dbReference>
<gene>
    <name evidence="2" type="ORF">V5G21_16935</name>
</gene>
<sequence length="53" mass="6042">MPNKEKRDSEARAKFELDVDRYVNEGLHGGTVNPRSGGRIEEDVPQEKQSKRS</sequence>
<name>A0ABZ2CQV1_9BACI</name>
<evidence type="ECO:0000313" key="2">
    <source>
        <dbReference type="EMBL" id="WWA29383.1"/>
    </source>
</evidence>
<evidence type="ECO:0000256" key="1">
    <source>
        <dbReference type="SAM" id="MobiDB-lite"/>
    </source>
</evidence>
<organism evidence="2 3">
    <name type="scientific">Shouchella rhizosphaerae</name>
    <dbReference type="NCBI Taxonomy" id="866786"/>
    <lineage>
        <taxon>Bacteria</taxon>
        <taxon>Bacillati</taxon>
        <taxon>Bacillota</taxon>
        <taxon>Bacilli</taxon>
        <taxon>Bacillales</taxon>
        <taxon>Bacillaceae</taxon>
        <taxon>Shouchella</taxon>
    </lineage>
</organism>